<evidence type="ECO:0008006" key="2">
    <source>
        <dbReference type="Google" id="ProtNLM"/>
    </source>
</evidence>
<organism evidence="1">
    <name type="scientific">metagenome</name>
    <dbReference type="NCBI Taxonomy" id="256318"/>
    <lineage>
        <taxon>unclassified sequences</taxon>
        <taxon>metagenomes</taxon>
    </lineage>
</organism>
<protein>
    <recommendedName>
        <fullName evidence="2">FHA domain-containing protein</fullName>
    </recommendedName>
</protein>
<accession>A0A2P2C8F2</accession>
<dbReference type="EMBL" id="CZKA01000044">
    <property type="protein sequence ID" value="CUR58268.1"/>
    <property type="molecule type" value="Genomic_DNA"/>
</dbReference>
<reference evidence="1" key="1">
    <citation type="submission" date="2015-08" db="EMBL/GenBank/DDBJ databases">
        <authorList>
            <person name="Babu N.S."/>
            <person name="Beckwith C.J."/>
            <person name="Beseler K.G."/>
            <person name="Brison A."/>
            <person name="Carone J.V."/>
            <person name="Caskin T.P."/>
            <person name="Diamond M."/>
            <person name="Durham M.E."/>
            <person name="Foxe J.M."/>
            <person name="Go M."/>
            <person name="Henderson B.A."/>
            <person name="Jones I.B."/>
            <person name="McGettigan J.A."/>
            <person name="Micheletti S.J."/>
            <person name="Nasrallah M.E."/>
            <person name="Ortiz D."/>
            <person name="Piller C.R."/>
            <person name="Privatt S.R."/>
            <person name="Schneider S.L."/>
            <person name="Sharp S."/>
            <person name="Smith T.C."/>
            <person name="Stanton J.D."/>
            <person name="Ullery H.E."/>
            <person name="Wilson R.J."/>
            <person name="Serrano M.G."/>
            <person name="Buck G."/>
            <person name="Lee V."/>
            <person name="Wang Y."/>
            <person name="Carvalho R."/>
            <person name="Voegtly L."/>
            <person name="Shi R."/>
            <person name="Duckworth R."/>
            <person name="Johnson A."/>
            <person name="Loviza R."/>
            <person name="Walstead R."/>
            <person name="Shah Z."/>
            <person name="Kiflezghi M."/>
            <person name="Wade K."/>
            <person name="Ball S.L."/>
            <person name="Bradley K.W."/>
            <person name="Asai D.J."/>
            <person name="Bowman C.A."/>
            <person name="Russell D.A."/>
            <person name="Pope W.H."/>
            <person name="Jacobs-Sera D."/>
            <person name="Hendrix R.W."/>
            <person name="Hatfull G.F."/>
        </authorList>
    </citation>
    <scope>NUCLEOTIDE SEQUENCE</scope>
</reference>
<name>A0A2P2C8F2_9ZZZZ</name>
<gene>
    <name evidence="1" type="ORF">NOCA2490013</name>
</gene>
<dbReference type="AlphaFoldDB" id="A0A2P2C8F2"/>
<evidence type="ECO:0000313" key="1">
    <source>
        <dbReference type="EMBL" id="CUR58268.1"/>
    </source>
</evidence>
<sequence>MPLGEPTPAAEQVLTLDFAGELHRAAPGEQLRVGRAGDVAIDDNPFLHRDFLVLDWANDLWWIHNVGSRLAAYLTDERSLMRSTLSPGGKVPLIFPRTLVTFAAGETTYELELAVPSVGYDATPGQEPGGTGQLTIAPGKFTESQLLAVLALAEPVLKREGTGSGEIPSTQAAARRLGWTPKRFDKKLENVCDKLAAAGVRGLRADRNGVAANRRRHLVEYAVSSRLVTPDDLPRLDAPQTAVDG</sequence>
<proteinExistence type="predicted"/>